<dbReference type="Pfam" id="PF02017">
    <property type="entry name" value="CIDE-N"/>
    <property type="match status" value="1"/>
</dbReference>
<evidence type="ECO:0000256" key="1">
    <source>
        <dbReference type="ARBA" id="ARBA00004123"/>
    </source>
</evidence>
<evidence type="ECO:0000256" key="5">
    <source>
        <dbReference type="ARBA" id="ARBA00022722"/>
    </source>
</evidence>
<dbReference type="PANTHER" id="PTHR13067:SF2">
    <property type="entry name" value="CASPASE-ACTIVATED DNASE"/>
    <property type="match status" value="1"/>
</dbReference>
<dbReference type="GO" id="GO:0005730">
    <property type="term" value="C:nucleolus"/>
    <property type="evidence" value="ECO:0007669"/>
    <property type="project" value="Ensembl"/>
</dbReference>
<dbReference type="Bgee" id="ENSACAG00000008165">
    <property type="expression patterns" value="Expressed in hemipenis and 12 other cell types or tissues"/>
</dbReference>
<keyword evidence="3" id="KW-0963">Cytoplasm</keyword>
<evidence type="ECO:0000313" key="13">
    <source>
        <dbReference type="Ensembl" id="ENSACAP00000031158.1"/>
    </source>
</evidence>
<reference evidence="13" key="2">
    <citation type="submission" date="2025-08" db="UniProtKB">
        <authorList>
            <consortium name="Ensembl"/>
        </authorList>
    </citation>
    <scope>IDENTIFICATION</scope>
</reference>
<dbReference type="InterPro" id="IPR015311">
    <property type="entry name" value="DFF40_C"/>
</dbReference>
<dbReference type="GO" id="GO:0004536">
    <property type="term" value="F:DNA nuclease activity"/>
    <property type="evidence" value="ECO:0000318"/>
    <property type="project" value="GO_Central"/>
</dbReference>
<organism evidence="13 14">
    <name type="scientific">Anolis carolinensis</name>
    <name type="common">Green anole</name>
    <name type="synonym">American chameleon</name>
    <dbReference type="NCBI Taxonomy" id="28377"/>
    <lineage>
        <taxon>Eukaryota</taxon>
        <taxon>Metazoa</taxon>
        <taxon>Chordata</taxon>
        <taxon>Craniata</taxon>
        <taxon>Vertebrata</taxon>
        <taxon>Euteleostomi</taxon>
        <taxon>Lepidosauria</taxon>
        <taxon>Squamata</taxon>
        <taxon>Bifurcata</taxon>
        <taxon>Unidentata</taxon>
        <taxon>Episquamata</taxon>
        <taxon>Toxicofera</taxon>
        <taxon>Iguania</taxon>
        <taxon>Dactyloidae</taxon>
        <taxon>Anolis</taxon>
    </lineage>
</organism>
<dbReference type="InterPro" id="IPR003508">
    <property type="entry name" value="CIDE-N_dom"/>
</dbReference>
<accession>A0A803T7G8</accession>
<evidence type="ECO:0000256" key="7">
    <source>
        <dbReference type="ARBA" id="ARBA00023242"/>
    </source>
</evidence>
<dbReference type="GO" id="GO:0000785">
    <property type="term" value="C:chromatin"/>
    <property type="evidence" value="ECO:0007669"/>
    <property type="project" value="Ensembl"/>
</dbReference>
<dbReference type="SMART" id="SM00266">
    <property type="entry name" value="CAD"/>
    <property type="match status" value="1"/>
</dbReference>
<dbReference type="GO" id="GO:1902511">
    <property type="term" value="P:negative regulation of apoptotic DNA fragmentation"/>
    <property type="evidence" value="ECO:0007669"/>
    <property type="project" value="Ensembl"/>
</dbReference>
<evidence type="ECO:0000256" key="2">
    <source>
        <dbReference type="ARBA" id="ARBA00004496"/>
    </source>
</evidence>
<keyword evidence="7" id="KW-0539">Nucleus</keyword>
<dbReference type="InParanoid" id="A0A803T7G8"/>
<evidence type="ECO:0000256" key="11">
    <source>
        <dbReference type="PROSITE-ProRule" id="PRU00447"/>
    </source>
</evidence>
<keyword evidence="4 11" id="KW-0053">Apoptosis</keyword>
<keyword evidence="5" id="KW-0540">Nuclease</keyword>
<protein>
    <recommendedName>
        <fullName evidence="10">DNA fragmentation factor subunit beta</fullName>
    </recommendedName>
</protein>
<dbReference type="Ensembl" id="ENSACAT00000050815.1">
    <property type="protein sequence ID" value="ENSACAP00000031158.1"/>
    <property type="gene ID" value="ENSACAG00000008165.4"/>
</dbReference>
<evidence type="ECO:0000256" key="8">
    <source>
        <dbReference type="ARBA" id="ARBA00053660"/>
    </source>
</evidence>
<keyword evidence="14" id="KW-1185">Reference proteome</keyword>
<comment type="subcellular location">
    <subcellularLocation>
        <location evidence="2">Cytoplasm</location>
    </subcellularLocation>
    <subcellularLocation>
        <location evidence="1">Nucleus</location>
    </subcellularLocation>
</comment>
<evidence type="ECO:0000259" key="12">
    <source>
        <dbReference type="PROSITE" id="PS51135"/>
    </source>
</evidence>
<dbReference type="GO" id="GO:0004520">
    <property type="term" value="F:DNA endonuclease activity"/>
    <property type="evidence" value="ECO:0007669"/>
    <property type="project" value="InterPro"/>
</dbReference>
<proteinExistence type="predicted"/>
<dbReference type="PROSITE" id="PS51135">
    <property type="entry name" value="CIDE_N"/>
    <property type="match status" value="1"/>
</dbReference>
<dbReference type="SUPFAM" id="SSF54060">
    <property type="entry name" value="His-Me finger endonucleases"/>
    <property type="match status" value="2"/>
</dbReference>
<keyword evidence="6" id="KW-0378">Hydrolase</keyword>
<evidence type="ECO:0000256" key="4">
    <source>
        <dbReference type="ARBA" id="ARBA00022703"/>
    </source>
</evidence>
<dbReference type="GO" id="GO:0030263">
    <property type="term" value="P:apoptotic chromosome condensation"/>
    <property type="evidence" value="ECO:0007669"/>
    <property type="project" value="Ensembl"/>
</dbReference>
<sequence length="381" mass="43544">MVTKAVKVRRPGEGRKFGVAAKSLAELLPKACALLQLPSSKARLCLYEDGTEVTETYFRKIPDNSELILLAPGEDWQGYVSEIQRFLDAFSSQTDGIVRAAQGLLSGEEAPKRRKLLADLIHNLSQNIEAESREDDEKWFQGELLTFLDLFLGIYVNGRLCFRAKGRLLVSEALILVPPSLLGVESRFKTKSGYMRYSCESRIRSYMKEVGAYASSLPPSVHAKFRQIAKAMLEKLKSERYNGFYFDRRAEKKACLCTPEGWFSCQGPFDTKDCPCRHSINPYGNKESRILFSTWNLDHVIEKKRTILPTLAEALADRRDVDWEYFYRLLFTVSNLKLVHIACHKKTNHNLSCDKRKIFRKSKPFCRVQKRPSPAAKTPQI</sequence>
<reference evidence="13" key="1">
    <citation type="submission" date="2009-12" db="EMBL/GenBank/DDBJ databases">
        <title>The Genome Sequence of Anolis carolinensis (Green Anole Lizard).</title>
        <authorList>
            <consortium name="The Genome Sequencing Platform"/>
            <person name="Di Palma F."/>
            <person name="Alfoldi J."/>
            <person name="Heiman D."/>
            <person name="Young S."/>
            <person name="Grabherr M."/>
            <person name="Johnson J."/>
            <person name="Lander E.S."/>
            <person name="Lindblad-Toh K."/>
        </authorList>
    </citation>
    <scope>NUCLEOTIDE SEQUENCE [LARGE SCALE GENOMIC DNA]</scope>
    <source>
        <strain evidence="13">JBL SC #1</strain>
    </source>
</reference>
<evidence type="ECO:0000256" key="3">
    <source>
        <dbReference type="ARBA" id="ARBA00022490"/>
    </source>
</evidence>
<comment type="subunit">
    <text evidence="9">Heterodimer of DFFA and DFFB. Interacts with H1-1.</text>
</comment>
<dbReference type="InterPro" id="IPR039729">
    <property type="entry name" value="DFF40"/>
</dbReference>
<dbReference type="GO" id="GO:0097718">
    <property type="term" value="F:disordered domain specific binding"/>
    <property type="evidence" value="ECO:0007669"/>
    <property type="project" value="Ensembl"/>
</dbReference>
<dbReference type="GO" id="GO:0042802">
    <property type="term" value="F:identical protein binding"/>
    <property type="evidence" value="ECO:0007669"/>
    <property type="project" value="Ensembl"/>
</dbReference>
<reference evidence="13" key="3">
    <citation type="submission" date="2025-09" db="UniProtKB">
        <authorList>
            <consortium name="Ensembl"/>
        </authorList>
    </citation>
    <scope>IDENTIFICATION</scope>
</reference>
<dbReference type="GO" id="GO:0005654">
    <property type="term" value="C:nucleoplasm"/>
    <property type="evidence" value="ECO:0007669"/>
    <property type="project" value="Ensembl"/>
</dbReference>
<feature type="domain" description="CIDE-N" evidence="12">
    <location>
        <begin position="2"/>
        <end position="78"/>
    </location>
</feature>
<dbReference type="AlphaFoldDB" id="A0A803T7G8"/>
<evidence type="ECO:0000256" key="10">
    <source>
        <dbReference type="ARBA" id="ARBA00069517"/>
    </source>
</evidence>
<evidence type="ECO:0000256" key="6">
    <source>
        <dbReference type="ARBA" id="ARBA00022801"/>
    </source>
</evidence>
<dbReference type="GO" id="GO:0032991">
    <property type="term" value="C:protein-containing complex"/>
    <property type="evidence" value="ECO:0007669"/>
    <property type="project" value="Ensembl"/>
</dbReference>
<dbReference type="PANTHER" id="PTHR13067">
    <property type="entry name" value="CASPASE-ACTIVATED DNASE"/>
    <property type="match status" value="1"/>
</dbReference>
<dbReference type="Pfam" id="PF09230">
    <property type="entry name" value="DFF40"/>
    <property type="match status" value="2"/>
</dbReference>
<dbReference type="GeneTree" id="ENSGT00390000014490"/>
<dbReference type="Gene3D" id="6.10.140.170">
    <property type="match status" value="1"/>
</dbReference>
<dbReference type="GO" id="GO:0006309">
    <property type="term" value="P:apoptotic DNA fragmentation"/>
    <property type="evidence" value="ECO:0000318"/>
    <property type="project" value="GO_Central"/>
</dbReference>
<name>A0A803T7G8_ANOCA</name>
<dbReference type="InterPro" id="IPR044925">
    <property type="entry name" value="His-Me_finger_sf"/>
</dbReference>
<dbReference type="Gene3D" id="3.10.20.10">
    <property type="match status" value="1"/>
</dbReference>
<dbReference type="Proteomes" id="UP000001646">
    <property type="component" value="Unplaced"/>
</dbReference>
<dbReference type="GO" id="GO:0019899">
    <property type="term" value="F:enzyme binding"/>
    <property type="evidence" value="ECO:0007669"/>
    <property type="project" value="Ensembl"/>
</dbReference>
<comment type="function">
    <text evidence="8">Nuclease that induces DNA fragmentation and chromatin condensation during apoptosis. Degrades naked DNA and induces apoptotic morphology.</text>
</comment>
<gene>
    <name evidence="13" type="primary">DFFB</name>
</gene>
<dbReference type="GO" id="GO:0016787">
    <property type="term" value="F:hydrolase activity"/>
    <property type="evidence" value="ECO:0007669"/>
    <property type="project" value="UniProtKB-KW"/>
</dbReference>
<dbReference type="GO" id="GO:0005829">
    <property type="term" value="C:cytosol"/>
    <property type="evidence" value="ECO:0007669"/>
    <property type="project" value="Ensembl"/>
</dbReference>
<dbReference type="SUPFAM" id="SSF54277">
    <property type="entry name" value="CAD &amp; PB1 domains"/>
    <property type="match status" value="1"/>
</dbReference>
<evidence type="ECO:0000256" key="9">
    <source>
        <dbReference type="ARBA" id="ARBA00064007"/>
    </source>
</evidence>
<dbReference type="GO" id="GO:0003677">
    <property type="term" value="F:DNA binding"/>
    <property type="evidence" value="ECO:0007669"/>
    <property type="project" value="Ensembl"/>
</dbReference>
<evidence type="ECO:0000313" key="14">
    <source>
        <dbReference type="Proteomes" id="UP000001646"/>
    </source>
</evidence>
<dbReference type="FunFam" id="3.10.20.10:FF:000006">
    <property type="entry name" value="DNA fragmentation factor subunit beta"/>
    <property type="match status" value="1"/>
</dbReference>